<keyword evidence="2" id="KW-1185">Reference proteome</keyword>
<comment type="caution">
    <text evidence="1">The sequence shown here is derived from an EMBL/GenBank/DDBJ whole genome shotgun (WGS) entry which is preliminary data.</text>
</comment>
<proteinExistence type="predicted"/>
<evidence type="ECO:0000313" key="2">
    <source>
        <dbReference type="Proteomes" id="UP001549363"/>
    </source>
</evidence>
<dbReference type="Proteomes" id="UP001549363">
    <property type="component" value="Unassembled WGS sequence"/>
</dbReference>
<name>A0ABV2PLA4_9BACI</name>
<gene>
    <name evidence="1" type="ORF">ABIA69_002889</name>
</gene>
<protein>
    <recommendedName>
        <fullName evidence="3">DUF4003 domain-containing protein</fullName>
    </recommendedName>
</protein>
<organism evidence="1 2">
    <name type="scientific">Lysinibacillus parviboronicapiens</name>
    <dbReference type="NCBI Taxonomy" id="436516"/>
    <lineage>
        <taxon>Bacteria</taxon>
        <taxon>Bacillati</taxon>
        <taxon>Bacillota</taxon>
        <taxon>Bacilli</taxon>
        <taxon>Bacillales</taxon>
        <taxon>Bacillaceae</taxon>
        <taxon>Lysinibacillus</taxon>
    </lineage>
</organism>
<sequence>MDIVIIENQFTQTVEDLAKVAGWSVDRKIVLAIASTYVATGKTFDALKYKEVLQEIKKQTSWMSPLRTTIGYSIAANIMEQDDIEQAVKNILVNEKILKEAKFKSGNFNFIGAQFLTKIESEKKAHAQTARALYEAIRKHHRFLTSFDDIPYAVLLSSPTDDIVLRAETMNRYYKELRSYFFNAGNELQWLSQVLTFLSPQYDNNLVPSVGTIRDTLKKQDVTVKTMHYPLLGFLAILQVNNAQILQITDLYHELKGMKLLKWHREFVLFMAIQIAIFDMAKVQQSLSMSIMASIELLIQAQQAAMMAAVTAAAVASNSGSS</sequence>
<dbReference type="EMBL" id="JBEPSB010000013">
    <property type="protein sequence ID" value="MET4561719.1"/>
    <property type="molecule type" value="Genomic_DNA"/>
</dbReference>
<evidence type="ECO:0008006" key="3">
    <source>
        <dbReference type="Google" id="ProtNLM"/>
    </source>
</evidence>
<evidence type="ECO:0000313" key="1">
    <source>
        <dbReference type="EMBL" id="MET4561719.1"/>
    </source>
</evidence>
<reference evidence="1 2" key="1">
    <citation type="submission" date="2024-06" db="EMBL/GenBank/DDBJ databases">
        <title>Sorghum-associated microbial communities from plants grown in Nebraska, USA.</title>
        <authorList>
            <person name="Schachtman D."/>
        </authorList>
    </citation>
    <scope>NUCLEOTIDE SEQUENCE [LARGE SCALE GENOMIC DNA]</scope>
    <source>
        <strain evidence="1 2">736</strain>
    </source>
</reference>
<dbReference type="Pfam" id="PF13170">
    <property type="entry name" value="DUF4003"/>
    <property type="match status" value="1"/>
</dbReference>
<dbReference type="RefSeq" id="WP_354472133.1">
    <property type="nucleotide sequence ID" value="NZ_JBEPSB010000013.1"/>
</dbReference>
<dbReference type="InterPro" id="IPR025062">
    <property type="entry name" value="DUF4003"/>
</dbReference>
<accession>A0ABV2PLA4</accession>